<proteinExistence type="predicted"/>
<evidence type="ECO:0000313" key="2">
    <source>
        <dbReference type="Proteomes" id="UP000627369"/>
    </source>
</evidence>
<name>A0A919FP97_9MICO</name>
<comment type="caution">
    <text evidence="1">The sequence shown here is derived from an EMBL/GenBank/DDBJ whole genome shotgun (WGS) entry which is preliminary data.</text>
</comment>
<dbReference type="Proteomes" id="UP000627369">
    <property type="component" value="Unassembled WGS sequence"/>
</dbReference>
<dbReference type="Pfam" id="PF20199">
    <property type="entry name" value="RepSA"/>
    <property type="match status" value="1"/>
</dbReference>
<dbReference type="AlphaFoldDB" id="A0A919FP97"/>
<dbReference type="EMBL" id="BNAS01000002">
    <property type="protein sequence ID" value="GHH69496.1"/>
    <property type="molecule type" value="Genomic_DNA"/>
</dbReference>
<keyword evidence="2" id="KW-1185">Reference proteome</keyword>
<dbReference type="InterPro" id="IPR046828">
    <property type="entry name" value="RepSA"/>
</dbReference>
<organism evidence="1 2">
    <name type="scientific">Promicromonospora soli</name>
    <dbReference type="NCBI Taxonomy" id="2035533"/>
    <lineage>
        <taxon>Bacteria</taxon>
        <taxon>Bacillati</taxon>
        <taxon>Actinomycetota</taxon>
        <taxon>Actinomycetes</taxon>
        <taxon>Micrococcales</taxon>
        <taxon>Promicromonosporaceae</taxon>
        <taxon>Promicromonospora</taxon>
    </lineage>
</organism>
<reference evidence="1" key="1">
    <citation type="journal article" date="2014" name="Int. J. Syst. Evol. Microbiol.">
        <title>Complete genome sequence of Corynebacterium casei LMG S-19264T (=DSM 44701T), isolated from a smear-ripened cheese.</title>
        <authorList>
            <consortium name="US DOE Joint Genome Institute (JGI-PGF)"/>
            <person name="Walter F."/>
            <person name="Albersmeier A."/>
            <person name="Kalinowski J."/>
            <person name="Ruckert C."/>
        </authorList>
    </citation>
    <scope>NUCLEOTIDE SEQUENCE</scope>
    <source>
        <strain evidence="1">CGMCC 4.7398</strain>
    </source>
</reference>
<evidence type="ECO:0000313" key="1">
    <source>
        <dbReference type="EMBL" id="GHH69496.1"/>
    </source>
</evidence>
<gene>
    <name evidence="1" type="ORF">GCM10017772_14550</name>
</gene>
<accession>A0A919FP97</accession>
<sequence>MNSEPTFPGYGDHAPLEVGPGALGFATQSARGRSLRGALEAFSETAAAVGYCSHPVKLSGSSMTIDTTTGEVVGQYSSDDAPMGLLYRPCGNRREDVCPACSRVYARDTFAMIRSGLLGGKTVPETVADNPLVFATLTAPSFGHVHGIRAKNGHKAGGMCRPYDRNKVCEHGRSKSCMGAHTETDTAVGSPLCWDCYDWTSAVVWQWHAPELWRRFTIALRRALAGYLGLTDSELKRAASVQYAKVGEYQARGLIHFHALVRLDGPDGPGSPAPVDGVTLAELIGSAARGVRVDVPPVDGADVPRVLAFGSQLDARTVRIGLPDSPAEDARTSDTLVPEQVAGYLAKYATKSTDVDPASPRPHLARLTRECRRLADRAVTACRLPGWEPEEDEDGCVCGTCIESPYRLLAKWAHMLGFRGHFSTKSRRYSVTLGRLRQARARFARLQADAQRAGEPLDVTDLERRLLADDDETTLVVDGSWSYVGTGWPTNGEKELAEAAAARAREYARWKADQNRQGGRAGR</sequence>
<protein>
    <submittedName>
        <fullName evidence="1">Plasmid replication initiator protein</fullName>
    </submittedName>
</protein>
<reference evidence="1" key="2">
    <citation type="submission" date="2020-09" db="EMBL/GenBank/DDBJ databases">
        <authorList>
            <person name="Sun Q."/>
            <person name="Zhou Y."/>
        </authorList>
    </citation>
    <scope>NUCLEOTIDE SEQUENCE</scope>
    <source>
        <strain evidence="1">CGMCC 4.7398</strain>
    </source>
</reference>
<dbReference type="RefSeq" id="WP_189668617.1">
    <property type="nucleotide sequence ID" value="NZ_BNAS01000002.1"/>
</dbReference>